<protein>
    <submittedName>
        <fullName evidence="2">DnaB-like helicase C-terminal domain-containing protein</fullName>
    </submittedName>
</protein>
<organism evidence="2 3">
    <name type="scientific">Streptomyces vulcanius</name>
    <dbReference type="NCBI Taxonomy" id="1441876"/>
    <lineage>
        <taxon>Bacteria</taxon>
        <taxon>Bacillati</taxon>
        <taxon>Actinomycetota</taxon>
        <taxon>Actinomycetes</taxon>
        <taxon>Kitasatosporales</taxon>
        <taxon>Streptomycetaceae</taxon>
        <taxon>Streptomyces</taxon>
    </lineage>
</organism>
<dbReference type="PROSITE" id="PS51199">
    <property type="entry name" value="SF4_HELICASE"/>
    <property type="match status" value="1"/>
</dbReference>
<dbReference type="InterPro" id="IPR027417">
    <property type="entry name" value="P-loop_NTPase"/>
</dbReference>
<dbReference type="PANTHER" id="PTHR30153:SF2">
    <property type="entry name" value="REPLICATIVE DNA HELICASE"/>
    <property type="match status" value="1"/>
</dbReference>
<name>A0ABV9AF89_9ACTN</name>
<dbReference type="SUPFAM" id="SSF52540">
    <property type="entry name" value="P-loop containing nucleoside triphosphate hydrolases"/>
    <property type="match status" value="1"/>
</dbReference>
<sequence>MTSIEEEVISYVALTGDLDTVVGQAGGITTDHFLDPETRKVFSSILAFKADFGEPPTPEVIHRDHPNFPFSEDSSGPIEYLLRELHEQRRRTIIDLGMGAVGEALDRGGSEAALPLLRMMLAQATTAAVGSREVDYAATGAQRLDVYRQARDNPGELLGIPTGFKFLDAATLGIQPQQMIVLTGLAKSCKTTVMLGMTRSAYDYGAKPLLVSFEMPYQEIARRLDGFLARVNPKKLQTGQISAKEWRQLEAALTDPLGEQPYIVTEDRAGAMTIAGLQTKIDQLSPSVIFVDGAYFLFDEISRESQTPIALTNISRGLKRLALNNDIPVVVTTQSLSHKVGAKGLTVNSLGYTSAWGQDADLVVGMEATDEDFIYRMKVLASRNAPPQEHLISISWEPPQFEEAEVEADLPY</sequence>
<gene>
    <name evidence="2" type="ORF">ACFPIH_03260</name>
</gene>
<dbReference type="PANTHER" id="PTHR30153">
    <property type="entry name" value="REPLICATIVE DNA HELICASE DNAB"/>
    <property type="match status" value="1"/>
</dbReference>
<dbReference type="Proteomes" id="UP001595839">
    <property type="component" value="Unassembled WGS sequence"/>
</dbReference>
<dbReference type="RefSeq" id="WP_366501290.1">
    <property type="nucleotide sequence ID" value="NZ_JBHSFK010000002.1"/>
</dbReference>
<accession>A0ABV9AF89</accession>
<evidence type="ECO:0000313" key="3">
    <source>
        <dbReference type="Proteomes" id="UP001595839"/>
    </source>
</evidence>
<reference evidence="3" key="1">
    <citation type="journal article" date="2019" name="Int. J. Syst. Evol. Microbiol.">
        <title>The Global Catalogue of Microorganisms (GCM) 10K type strain sequencing project: providing services to taxonomists for standard genome sequencing and annotation.</title>
        <authorList>
            <consortium name="The Broad Institute Genomics Platform"/>
            <consortium name="The Broad Institute Genome Sequencing Center for Infectious Disease"/>
            <person name="Wu L."/>
            <person name="Ma J."/>
        </authorList>
    </citation>
    <scope>NUCLEOTIDE SEQUENCE [LARGE SCALE GENOMIC DNA]</scope>
    <source>
        <strain evidence="3">CGMCC 4.7177</strain>
    </source>
</reference>
<dbReference type="InterPro" id="IPR007694">
    <property type="entry name" value="DNA_helicase_DnaB-like_C"/>
</dbReference>
<evidence type="ECO:0000313" key="2">
    <source>
        <dbReference type="EMBL" id="MFC4498550.1"/>
    </source>
</evidence>
<dbReference type="Pfam" id="PF03796">
    <property type="entry name" value="DnaB_C"/>
    <property type="match status" value="1"/>
</dbReference>
<dbReference type="EMBL" id="JBHSFK010000002">
    <property type="protein sequence ID" value="MFC4498550.1"/>
    <property type="molecule type" value="Genomic_DNA"/>
</dbReference>
<dbReference type="Gene3D" id="3.40.50.300">
    <property type="entry name" value="P-loop containing nucleotide triphosphate hydrolases"/>
    <property type="match status" value="1"/>
</dbReference>
<evidence type="ECO:0000259" key="1">
    <source>
        <dbReference type="PROSITE" id="PS51199"/>
    </source>
</evidence>
<proteinExistence type="predicted"/>
<comment type="caution">
    <text evidence="2">The sequence shown here is derived from an EMBL/GenBank/DDBJ whole genome shotgun (WGS) entry which is preliminary data.</text>
</comment>
<feature type="domain" description="SF4 helicase" evidence="1">
    <location>
        <begin position="153"/>
        <end position="410"/>
    </location>
</feature>
<keyword evidence="3" id="KW-1185">Reference proteome</keyword>